<sequence>MTLVLDSGGLTALVGERARLRELQRRGLWPAQVPAVVLTEALTGDHRRDFQVNRLLRACQVRPVTEVQAREAAVLRTRTGRAGDISAVEAVVAASASTRPGSVVLTSDPGDLRALSEHAGHRFAVVRV</sequence>
<dbReference type="SUPFAM" id="SSF88723">
    <property type="entry name" value="PIN domain-like"/>
    <property type="match status" value="1"/>
</dbReference>
<proteinExistence type="predicted"/>
<evidence type="ECO:0008006" key="3">
    <source>
        <dbReference type="Google" id="ProtNLM"/>
    </source>
</evidence>
<protein>
    <recommendedName>
        <fullName evidence="3">PIN domain-containing protein</fullName>
    </recommendedName>
</protein>
<dbReference type="Proteomes" id="UP000319865">
    <property type="component" value="Unassembled WGS sequence"/>
</dbReference>
<comment type="caution">
    <text evidence="1">The sequence shown here is derived from an EMBL/GenBank/DDBJ whole genome shotgun (WGS) entry which is preliminary data.</text>
</comment>
<gene>
    <name evidence="1" type="ORF">FHU33_1485</name>
</gene>
<dbReference type="RefSeq" id="WP_142024755.1">
    <property type="nucleotide sequence ID" value="NZ_VFQE01000001.1"/>
</dbReference>
<dbReference type="OrthoDB" id="3215542at2"/>
<name>A0A543PDD3_9ACTN</name>
<dbReference type="AlphaFoldDB" id="A0A543PDD3"/>
<dbReference type="EMBL" id="VFQE01000001">
    <property type="protein sequence ID" value="TQN42092.1"/>
    <property type="molecule type" value="Genomic_DNA"/>
</dbReference>
<dbReference type="InterPro" id="IPR029060">
    <property type="entry name" value="PIN-like_dom_sf"/>
</dbReference>
<organism evidence="1 2">
    <name type="scientific">Blastococcus colisei</name>
    <dbReference type="NCBI Taxonomy" id="1564162"/>
    <lineage>
        <taxon>Bacteria</taxon>
        <taxon>Bacillati</taxon>
        <taxon>Actinomycetota</taxon>
        <taxon>Actinomycetes</taxon>
        <taxon>Geodermatophilales</taxon>
        <taxon>Geodermatophilaceae</taxon>
        <taxon>Blastococcus</taxon>
    </lineage>
</organism>
<evidence type="ECO:0000313" key="1">
    <source>
        <dbReference type="EMBL" id="TQN42092.1"/>
    </source>
</evidence>
<accession>A0A543PDD3</accession>
<evidence type="ECO:0000313" key="2">
    <source>
        <dbReference type="Proteomes" id="UP000319865"/>
    </source>
</evidence>
<dbReference type="Gene3D" id="3.40.50.1010">
    <property type="entry name" value="5'-nuclease"/>
    <property type="match status" value="1"/>
</dbReference>
<reference evidence="1 2" key="1">
    <citation type="submission" date="2019-06" db="EMBL/GenBank/DDBJ databases">
        <title>Sequencing the genomes of 1000 actinobacteria strains.</title>
        <authorList>
            <person name="Klenk H.-P."/>
        </authorList>
    </citation>
    <scope>NUCLEOTIDE SEQUENCE [LARGE SCALE GENOMIC DNA]</scope>
    <source>
        <strain evidence="1 2">DSM 46837</strain>
    </source>
</reference>
<keyword evidence="2" id="KW-1185">Reference proteome</keyword>